<evidence type="ECO:0000313" key="2">
    <source>
        <dbReference type="EMBL" id="CAD9339848.1"/>
    </source>
</evidence>
<name>A0A7S1ZIK7_9STRA</name>
<feature type="region of interest" description="Disordered" evidence="1">
    <location>
        <begin position="205"/>
        <end position="295"/>
    </location>
</feature>
<feature type="compositionally biased region" description="Basic and acidic residues" evidence="1">
    <location>
        <begin position="62"/>
        <end position="76"/>
    </location>
</feature>
<reference evidence="2" key="1">
    <citation type="submission" date="2021-01" db="EMBL/GenBank/DDBJ databases">
        <authorList>
            <person name="Corre E."/>
            <person name="Pelletier E."/>
            <person name="Niang G."/>
            <person name="Scheremetjew M."/>
            <person name="Finn R."/>
            <person name="Kale V."/>
            <person name="Holt S."/>
            <person name="Cochrane G."/>
            <person name="Meng A."/>
            <person name="Brown T."/>
            <person name="Cohen L."/>
        </authorList>
    </citation>
    <scope>NUCLEOTIDE SEQUENCE</scope>
    <source>
        <strain evidence="2">Pop2</strain>
    </source>
</reference>
<accession>A0A7S1ZIK7</accession>
<feature type="region of interest" description="Disordered" evidence="1">
    <location>
        <begin position="1255"/>
        <end position="1276"/>
    </location>
</feature>
<dbReference type="EMBL" id="HBGN01024980">
    <property type="protein sequence ID" value="CAD9339848.1"/>
    <property type="molecule type" value="Transcribed_RNA"/>
</dbReference>
<feature type="compositionally biased region" description="Basic residues" evidence="1">
    <location>
        <begin position="1310"/>
        <end position="1322"/>
    </location>
</feature>
<feature type="compositionally biased region" description="Basic residues" evidence="1">
    <location>
        <begin position="208"/>
        <end position="221"/>
    </location>
</feature>
<evidence type="ECO:0008006" key="3">
    <source>
        <dbReference type="Google" id="ProtNLM"/>
    </source>
</evidence>
<feature type="compositionally biased region" description="Polar residues" evidence="1">
    <location>
        <begin position="472"/>
        <end position="487"/>
    </location>
</feature>
<organism evidence="2">
    <name type="scientific">Ditylum brightwellii</name>
    <dbReference type="NCBI Taxonomy" id="49249"/>
    <lineage>
        <taxon>Eukaryota</taxon>
        <taxon>Sar</taxon>
        <taxon>Stramenopiles</taxon>
        <taxon>Ochrophyta</taxon>
        <taxon>Bacillariophyta</taxon>
        <taxon>Mediophyceae</taxon>
        <taxon>Lithodesmiophycidae</taxon>
        <taxon>Lithodesmiales</taxon>
        <taxon>Lithodesmiaceae</taxon>
        <taxon>Ditylum</taxon>
    </lineage>
</organism>
<feature type="region of interest" description="Disordered" evidence="1">
    <location>
        <begin position="164"/>
        <end position="191"/>
    </location>
</feature>
<feature type="compositionally biased region" description="Basic and acidic residues" evidence="1">
    <location>
        <begin position="550"/>
        <end position="564"/>
    </location>
</feature>
<feature type="compositionally biased region" description="Polar residues" evidence="1">
    <location>
        <begin position="43"/>
        <end position="57"/>
    </location>
</feature>
<feature type="compositionally biased region" description="Basic and acidic residues" evidence="1">
    <location>
        <begin position="222"/>
        <end position="244"/>
    </location>
</feature>
<protein>
    <recommendedName>
        <fullName evidence="3">JmjC domain-containing protein</fullName>
    </recommendedName>
</protein>
<gene>
    <name evidence="2" type="ORF">DBRI1063_LOCUS15982</name>
</gene>
<feature type="region of interest" description="Disordered" evidence="1">
    <location>
        <begin position="472"/>
        <end position="567"/>
    </location>
</feature>
<feature type="region of interest" description="Disordered" evidence="1">
    <location>
        <begin position="1299"/>
        <end position="1329"/>
    </location>
</feature>
<dbReference type="Gene3D" id="2.60.120.650">
    <property type="entry name" value="Cupin"/>
    <property type="match status" value="1"/>
</dbReference>
<feature type="compositionally biased region" description="Basic and acidic residues" evidence="1">
    <location>
        <begin position="503"/>
        <end position="518"/>
    </location>
</feature>
<feature type="region of interest" description="Disordered" evidence="1">
    <location>
        <begin position="29"/>
        <end position="123"/>
    </location>
</feature>
<feature type="region of interest" description="Disordered" evidence="1">
    <location>
        <begin position="1532"/>
        <end position="1555"/>
    </location>
</feature>
<feature type="compositionally biased region" description="Polar residues" evidence="1">
    <location>
        <begin position="272"/>
        <end position="289"/>
    </location>
</feature>
<feature type="compositionally biased region" description="Basic and acidic residues" evidence="1">
    <location>
        <begin position="177"/>
        <end position="190"/>
    </location>
</feature>
<evidence type="ECO:0000256" key="1">
    <source>
        <dbReference type="SAM" id="MobiDB-lite"/>
    </source>
</evidence>
<sequence>MSMTGHLTRTEMDSKQAFLVGEHMDGVINIDGPSSGVPDDAVKSSSFSPASDETSNQETDDTQNHEKTISHDDKNHNTKHSRQLSSEDIGAESISRSSSSTSGSDLSASEYSDDGKIGGRTNATNRHIASSIVKNKGPFSSAALQTGRKMDSHGIMGDLFDAELSDTSQNKPGMSEDEFKVNTEKKHSENENNCVEWDKWQLNGIQSNRRKTRSARKKGKHEKKEREESIEARRDEQPRERLLDLEQFEFGEYMTEESSPTMNAKRRRPRRSFTSPLNNDAQQRSTIATPTEVDMGNVSTLTQDVGLIVGEKHDIADSDNDIPVNPGLEALADAPKSEFYEEESSWRFHNPPLPITESEFEYADSIPLLSLDPLPRAPPVPNLPRTGFCFWSFDKKTRVLLANFRRPSGDVVVSREDEIFLLRMMERDDITVISEGLVDDLDPTRWDLDFIKGCSGDEFYHKFRGFERVCSSGKNENQEENPANSSETEQKRKSGKRKVNGSESKKQQDEDIADSQKTEKKRKRGKSKSNDPGLSQPHTDDSTNSIDVDQTCKRNQKEDTKERNGATTFLRTETEKAGASRACGETKDEERYLVSHKEMDGCFSMKVSDYIRYLDTRHAALERIALLRLEADRDPVDPDDEQDDTFGRHVDKALDGIDKLETDVKNNELFIYDDVNGETKSVNVVDVVLYMIDYDMVKLLPPLYEDFINKFKMPGCLPGGIHCMMNSVNAGGRPFMGPNIYLTPPGSFTHFHQDGHGTVDSGHQCLSGYNEVVMLRRLTERHKQHALQLLRGEGNGQTLSNMQYDALYGLPHEDGCGERPMWPDCESIERCRKMNYYPSVFILKPGQHVHINKGRLHAFRKLSPTSLPQTDCHAKLRKSIILDENLGFGEQLCMSVAWDWMFKGVTSEGTNREVASILECARLNRKHMKQSLAIPETSLLHMARNLITDIEGVKRPRLLAFGKNKKKRRKSSSSDVAKPPYEPDPLATLLGIFPSLEYVITRHVDALVEAERKKVIASNLQRVSIGKRPNSWENPDMFSLDPYGNGDFFCKLCSEELSNVYMHCDGCEKILNKDFNICIGCHSEGRYKVKVQMHPLNSKRHSTINHTGDFERMFRKRCPCKNGPACLNCSFCPGCSCKCHRWFTLHCRFFNISDEKILLDRAKAVIPELLPPFVHETRARLSSFKCSFEKVGDASNIDSSTASENQEPDNDPTEPNLLLDTCVPCKVKENQIEKSSNSLIPEPKRQKTTRSTIDKIPESHTGFPGADEEMQIDKNSNDMIRESKRERRTRGTIYKIPESQEPESLDVTHKPKRRKNNRKTITRKKEEKMKQSEAETHCVGKDWDRRCSTLVVDVPLAQCPTSKFDLSAAAIAYTAPKGTLSDPVTRGGRIDGGFDVESFQKFLHEARSLKDPTAEALRSLLPFNVNLQDDHIRHLFRNFADTKVVQTKKGTRGTSVYLSRRETDIVSYFVAHDLHISGCRLLIPYRPNGTIGDMLKEVENNKKYHLSQEYMKQVNKSVEIILELEGYLTEISDPETPSFPSREKQNTCSKKKQSGLIADGNEIQKTVWDEQGREQHQSTKEDDRSTDFTKKFNLEVNKCGSPSSKLSQEECKLLRQNDTLQNLHNEVHL</sequence>
<proteinExistence type="predicted"/>
<feature type="compositionally biased region" description="Low complexity" evidence="1">
    <location>
        <begin position="93"/>
        <end position="109"/>
    </location>
</feature>
<feature type="compositionally biased region" description="Polar residues" evidence="1">
    <location>
        <begin position="530"/>
        <end position="548"/>
    </location>
</feature>
<feature type="region of interest" description="Disordered" evidence="1">
    <location>
        <begin position="1197"/>
        <end position="1216"/>
    </location>
</feature>